<dbReference type="SUPFAM" id="SSF47473">
    <property type="entry name" value="EF-hand"/>
    <property type="match status" value="1"/>
</dbReference>
<feature type="signal peptide" evidence="2">
    <location>
        <begin position="1"/>
        <end position="24"/>
    </location>
</feature>
<dbReference type="AlphaFoldDB" id="A0A914H3R1"/>
<feature type="domain" description="EF-hand" evidence="3">
    <location>
        <begin position="165"/>
        <end position="197"/>
    </location>
</feature>
<accession>A0A914H3R1</accession>
<dbReference type="Gene3D" id="1.10.238.10">
    <property type="entry name" value="EF-hand"/>
    <property type="match status" value="1"/>
</dbReference>
<evidence type="ECO:0000313" key="4">
    <source>
        <dbReference type="Proteomes" id="UP000887572"/>
    </source>
</evidence>
<dbReference type="PROSITE" id="PS50222">
    <property type="entry name" value="EF_HAND_2"/>
    <property type="match status" value="1"/>
</dbReference>
<feature type="chain" id="PRO_5036825118" evidence="2">
    <location>
        <begin position="25"/>
        <end position="197"/>
    </location>
</feature>
<reference evidence="5" key="1">
    <citation type="submission" date="2022-11" db="UniProtKB">
        <authorList>
            <consortium name="WormBaseParasite"/>
        </authorList>
    </citation>
    <scope>IDENTIFICATION</scope>
</reference>
<dbReference type="InterPro" id="IPR011992">
    <property type="entry name" value="EF-hand-dom_pair"/>
</dbReference>
<evidence type="ECO:0000256" key="2">
    <source>
        <dbReference type="SAM" id="SignalP"/>
    </source>
</evidence>
<sequence length="197" mass="21129">MLSIISFFGIGLLLSLAMIDTVSACPKLIFENGCCDSGKCSSLSGNCNLFSLNCAVCEFAYDPSDNCKLITKCSCVHCCNPKYAKDCPQGCADCIEDGATNCVHHEFAGSCREARAFSTALAKLAHKMTVSLLFKVIDLLGKGFFTKEEAIRHLVASGGLDISAEQLAKNASWFDAMDKNGNQKIEPEEFDPSLGGN</sequence>
<protein>
    <submittedName>
        <fullName evidence="5">EF-hand domain-containing protein</fullName>
    </submittedName>
</protein>
<proteinExistence type="predicted"/>
<dbReference type="InterPro" id="IPR002048">
    <property type="entry name" value="EF_hand_dom"/>
</dbReference>
<dbReference type="WBParaSite" id="Gr19_v10_g13871.t1">
    <property type="protein sequence ID" value="Gr19_v10_g13871.t1"/>
    <property type="gene ID" value="Gr19_v10_g13871"/>
</dbReference>
<keyword evidence="1" id="KW-0106">Calcium</keyword>
<evidence type="ECO:0000259" key="3">
    <source>
        <dbReference type="PROSITE" id="PS50222"/>
    </source>
</evidence>
<dbReference type="InterPro" id="IPR018247">
    <property type="entry name" value="EF_Hand_1_Ca_BS"/>
</dbReference>
<organism evidence="4 5">
    <name type="scientific">Globodera rostochiensis</name>
    <name type="common">Golden nematode worm</name>
    <name type="synonym">Heterodera rostochiensis</name>
    <dbReference type="NCBI Taxonomy" id="31243"/>
    <lineage>
        <taxon>Eukaryota</taxon>
        <taxon>Metazoa</taxon>
        <taxon>Ecdysozoa</taxon>
        <taxon>Nematoda</taxon>
        <taxon>Chromadorea</taxon>
        <taxon>Rhabditida</taxon>
        <taxon>Tylenchina</taxon>
        <taxon>Tylenchomorpha</taxon>
        <taxon>Tylenchoidea</taxon>
        <taxon>Heteroderidae</taxon>
        <taxon>Heteroderinae</taxon>
        <taxon>Globodera</taxon>
    </lineage>
</organism>
<keyword evidence="2" id="KW-0732">Signal</keyword>
<dbReference type="GO" id="GO:0005509">
    <property type="term" value="F:calcium ion binding"/>
    <property type="evidence" value="ECO:0007669"/>
    <property type="project" value="InterPro"/>
</dbReference>
<evidence type="ECO:0000256" key="1">
    <source>
        <dbReference type="ARBA" id="ARBA00022837"/>
    </source>
</evidence>
<dbReference type="PROSITE" id="PS00018">
    <property type="entry name" value="EF_HAND_1"/>
    <property type="match status" value="1"/>
</dbReference>
<dbReference type="Proteomes" id="UP000887572">
    <property type="component" value="Unplaced"/>
</dbReference>
<evidence type="ECO:0000313" key="5">
    <source>
        <dbReference type="WBParaSite" id="Gr19_v10_g13871.t1"/>
    </source>
</evidence>
<name>A0A914H3R1_GLORO</name>
<keyword evidence="4" id="KW-1185">Reference proteome</keyword>